<protein>
    <submittedName>
        <fullName evidence="1">Uncharacterized protein</fullName>
    </submittedName>
</protein>
<organism evidence="1">
    <name type="scientific">Noctiluca scintillans</name>
    <name type="common">Sea sparkle</name>
    <name type="synonym">Red tide dinoflagellate</name>
    <dbReference type="NCBI Taxonomy" id="2966"/>
    <lineage>
        <taxon>Eukaryota</taxon>
        <taxon>Sar</taxon>
        <taxon>Alveolata</taxon>
        <taxon>Dinophyceae</taxon>
        <taxon>Noctilucales</taxon>
        <taxon>Noctilucaceae</taxon>
        <taxon>Noctiluca</taxon>
    </lineage>
</organism>
<dbReference type="AlphaFoldDB" id="A0A7S1FB96"/>
<dbReference type="EMBL" id="HBFQ01044585">
    <property type="protein sequence ID" value="CAD8857248.1"/>
    <property type="molecule type" value="Transcribed_RNA"/>
</dbReference>
<sequence length="160" mass="16855">MPIAPLDDTETLRVDIIETLVRDSWRAEPSPPMHKVLPDDVVAMLPCGVGISFDNSLDGESSPPKHRVLHDDGPAHFGATLCVDSRTSLSRGSCPSALAGVTLKSSAAEVVSAPFSCSGGHLRRSNSARAPSRKLVISSSAEFKAHLVSAVTESKEVRAA</sequence>
<gene>
    <name evidence="1" type="ORF">NSCI0253_LOCUS31600</name>
</gene>
<name>A0A7S1FB96_NOCSC</name>
<accession>A0A7S1FB96</accession>
<evidence type="ECO:0000313" key="1">
    <source>
        <dbReference type="EMBL" id="CAD8857248.1"/>
    </source>
</evidence>
<proteinExistence type="predicted"/>
<reference evidence="1" key="1">
    <citation type="submission" date="2021-01" db="EMBL/GenBank/DDBJ databases">
        <authorList>
            <person name="Corre E."/>
            <person name="Pelletier E."/>
            <person name="Niang G."/>
            <person name="Scheremetjew M."/>
            <person name="Finn R."/>
            <person name="Kale V."/>
            <person name="Holt S."/>
            <person name="Cochrane G."/>
            <person name="Meng A."/>
            <person name="Brown T."/>
            <person name="Cohen L."/>
        </authorList>
    </citation>
    <scope>NUCLEOTIDE SEQUENCE</scope>
</reference>